<dbReference type="PATRIC" id="fig|1280950.3.peg.3004"/>
<dbReference type="AlphaFoldDB" id="A0A059FGC2"/>
<evidence type="ECO:0000313" key="7">
    <source>
        <dbReference type="Proteomes" id="UP000025171"/>
    </source>
</evidence>
<dbReference type="Proteomes" id="UP000025171">
    <property type="component" value="Unassembled WGS sequence"/>
</dbReference>
<comment type="function">
    <text evidence="1">Is involved in generating a small heat-stable compound (Nod), an acylated oligomer of N-acetylglucosamine, that stimulates mitosis in various plant protoplasts.</text>
</comment>
<name>A0A059FGC2_9PROT</name>
<comment type="caution">
    <text evidence="6">The sequence shown here is derived from an EMBL/GenBank/DDBJ whole genome shotgun (WGS) entry which is preliminary data.</text>
</comment>
<dbReference type="GO" id="GO:0005975">
    <property type="term" value="P:carbohydrate metabolic process"/>
    <property type="evidence" value="ECO:0007669"/>
    <property type="project" value="InterPro"/>
</dbReference>
<proteinExistence type="inferred from homology"/>
<sequence>MPDTYEHRRYGNDHDRYGWDYSARRAPLRIGGEVKAGAFIVVPLEFFPLNPSGKPFLHPGAMVTPYPDLRHYTTRDYGLRVGVYRILKELESRGLKATFAVNALLLDYCAPLIDRIRAAGHEIAAHGLSTDHIHHAGLSLDEERHLISETCARFDAHGLRPTTWMSPARTQSFNTPDLVREAGFTACLDWEMDQVPIAMKTNHGALDCLPLLNELNDVNLLTGKRQTESEWVAQILAAARLLLDEHARRGAQLFGFTLTPYVVGQPFRIHALRELLDALVRQEQLLLTSASDLLDAFKQPAE</sequence>
<dbReference type="InterPro" id="IPR002509">
    <property type="entry name" value="NODB_dom"/>
</dbReference>
<accession>A0A059FGC2</accession>
<evidence type="ECO:0000256" key="1">
    <source>
        <dbReference type="ARBA" id="ARBA00003236"/>
    </source>
</evidence>
<evidence type="ECO:0000256" key="3">
    <source>
        <dbReference type="ARBA" id="ARBA00020071"/>
    </source>
</evidence>
<dbReference type="STRING" id="1280950.HJO_14962"/>
<dbReference type="PANTHER" id="PTHR43123">
    <property type="entry name" value="POLYSACCHARIDE DEACETYLASE-RELATED"/>
    <property type="match status" value="1"/>
</dbReference>
<feature type="domain" description="NodB homology" evidence="5">
    <location>
        <begin position="72"/>
        <end position="186"/>
    </location>
</feature>
<dbReference type="Pfam" id="PF01522">
    <property type="entry name" value="Polysacc_deac_1"/>
    <property type="match status" value="1"/>
</dbReference>
<reference evidence="6 7" key="1">
    <citation type="journal article" date="2014" name="Antonie Van Leeuwenhoek">
        <title>Hyphomonas beringensis sp. nov. and Hyphomonas chukchiensis sp. nov., isolated from surface seawater of the Bering Sea and Chukchi Sea.</title>
        <authorList>
            <person name="Li C."/>
            <person name="Lai Q."/>
            <person name="Li G."/>
            <person name="Dong C."/>
            <person name="Wang J."/>
            <person name="Liao Y."/>
            <person name="Shao Z."/>
        </authorList>
    </citation>
    <scope>NUCLEOTIDE SEQUENCE [LARGE SCALE GENOMIC DNA]</scope>
    <source>
        <strain evidence="6 7">MHS-2</strain>
    </source>
</reference>
<dbReference type="SUPFAM" id="SSF88713">
    <property type="entry name" value="Glycoside hydrolase/deacetylase"/>
    <property type="match status" value="1"/>
</dbReference>
<dbReference type="Gene3D" id="3.20.20.370">
    <property type="entry name" value="Glycoside hydrolase/deacetylase"/>
    <property type="match status" value="1"/>
</dbReference>
<organism evidence="6 7">
    <name type="scientific">Hyphomonas johnsonii MHS-2</name>
    <dbReference type="NCBI Taxonomy" id="1280950"/>
    <lineage>
        <taxon>Bacteria</taxon>
        <taxon>Pseudomonadati</taxon>
        <taxon>Pseudomonadota</taxon>
        <taxon>Alphaproteobacteria</taxon>
        <taxon>Hyphomonadales</taxon>
        <taxon>Hyphomonadaceae</taxon>
        <taxon>Hyphomonas</taxon>
    </lineage>
</organism>
<evidence type="ECO:0000313" key="6">
    <source>
        <dbReference type="EMBL" id="KCZ89528.1"/>
    </source>
</evidence>
<dbReference type="eggNOG" id="COG0726">
    <property type="taxonomic scope" value="Bacteria"/>
</dbReference>
<dbReference type="RefSeq" id="WP_035618487.1">
    <property type="nucleotide sequence ID" value="NZ_ARYK01000008.1"/>
</dbReference>
<dbReference type="EMBL" id="ARYK01000008">
    <property type="protein sequence ID" value="KCZ89528.1"/>
    <property type="molecule type" value="Genomic_DNA"/>
</dbReference>
<gene>
    <name evidence="6" type="ORF">HJO_14962</name>
</gene>
<dbReference type="PANTHER" id="PTHR43123:SF4">
    <property type="entry name" value="POLYSACCHARIDE DEACETYLASE"/>
    <property type="match status" value="1"/>
</dbReference>
<evidence type="ECO:0000256" key="4">
    <source>
        <dbReference type="ARBA" id="ARBA00032976"/>
    </source>
</evidence>
<dbReference type="InterPro" id="IPR011330">
    <property type="entry name" value="Glyco_hydro/deAcase_b/a-brl"/>
</dbReference>
<dbReference type="GO" id="GO:0016810">
    <property type="term" value="F:hydrolase activity, acting on carbon-nitrogen (but not peptide) bonds"/>
    <property type="evidence" value="ECO:0007669"/>
    <property type="project" value="InterPro"/>
</dbReference>
<evidence type="ECO:0000259" key="5">
    <source>
        <dbReference type="Pfam" id="PF01522"/>
    </source>
</evidence>
<evidence type="ECO:0000256" key="2">
    <source>
        <dbReference type="ARBA" id="ARBA00010973"/>
    </source>
</evidence>
<keyword evidence="7" id="KW-1185">Reference proteome</keyword>
<protein>
    <recommendedName>
        <fullName evidence="3">Chitooligosaccharide deacetylase</fullName>
    </recommendedName>
    <alternativeName>
        <fullName evidence="4">Nodulation protein B</fullName>
    </alternativeName>
</protein>
<comment type="similarity">
    <text evidence="2">Belongs to the polysaccharide deacetylase family.</text>
</comment>